<dbReference type="GO" id="GO:0003755">
    <property type="term" value="F:peptidyl-prolyl cis-trans isomerase activity"/>
    <property type="evidence" value="ECO:0007669"/>
    <property type="project" value="UniProtKB-KW"/>
</dbReference>
<accession>A0A1H7MUC3</accession>
<reference evidence="17 18" key="1">
    <citation type="submission" date="2016-10" db="EMBL/GenBank/DDBJ databases">
        <authorList>
            <person name="de Groot N.N."/>
        </authorList>
    </citation>
    <scope>NUCLEOTIDE SEQUENCE [LARGE SCALE GENOMIC DNA]</scope>
    <source>
        <strain evidence="17 18">DSM 14858</strain>
    </source>
</reference>
<dbReference type="Proteomes" id="UP000199283">
    <property type="component" value="Unassembled WGS sequence"/>
</dbReference>
<dbReference type="Pfam" id="PF13145">
    <property type="entry name" value="Rotamase_2"/>
    <property type="match status" value="1"/>
</dbReference>
<dbReference type="InterPro" id="IPR027304">
    <property type="entry name" value="Trigger_fact/SurA_dom_sf"/>
</dbReference>
<dbReference type="GO" id="GO:0005886">
    <property type="term" value="C:plasma membrane"/>
    <property type="evidence" value="ECO:0007669"/>
    <property type="project" value="UniProtKB-SubCell"/>
</dbReference>
<evidence type="ECO:0000256" key="14">
    <source>
        <dbReference type="PROSITE-ProRule" id="PRU00278"/>
    </source>
</evidence>
<comment type="similarity">
    <text evidence="11">Belongs to the PpiD chaperone family.</text>
</comment>
<evidence type="ECO:0000256" key="6">
    <source>
        <dbReference type="ARBA" id="ARBA00022989"/>
    </source>
</evidence>
<evidence type="ECO:0000256" key="13">
    <source>
        <dbReference type="ARBA" id="ARBA00042775"/>
    </source>
</evidence>
<evidence type="ECO:0000256" key="5">
    <source>
        <dbReference type="ARBA" id="ARBA00022692"/>
    </source>
</evidence>
<dbReference type="EMBL" id="FNZQ01000003">
    <property type="protein sequence ID" value="SEL14880.1"/>
    <property type="molecule type" value="Genomic_DNA"/>
</dbReference>
<keyword evidence="7 15" id="KW-0472">Membrane</keyword>
<keyword evidence="4" id="KW-0997">Cell inner membrane</keyword>
<evidence type="ECO:0000256" key="15">
    <source>
        <dbReference type="SAM" id="Phobius"/>
    </source>
</evidence>
<evidence type="ECO:0000256" key="7">
    <source>
        <dbReference type="ARBA" id="ARBA00023136"/>
    </source>
</evidence>
<dbReference type="PANTHER" id="PTHR47529:SF1">
    <property type="entry name" value="PERIPLASMIC CHAPERONE PPID"/>
    <property type="match status" value="1"/>
</dbReference>
<evidence type="ECO:0000256" key="9">
    <source>
        <dbReference type="ARBA" id="ARBA00030642"/>
    </source>
</evidence>
<dbReference type="OrthoDB" id="9768393at2"/>
<dbReference type="Gene3D" id="1.10.4030.10">
    <property type="entry name" value="Porin chaperone SurA, peptide-binding domain"/>
    <property type="match status" value="1"/>
</dbReference>
<sequence>MAEKRRRKTSNTIMWVILGLLILALGGFGIGGFGSSLSTVASVGDREITVQEYANALQFEINRLQQDTGQRLTLQQMQLFGLDRNVMERLLAAAALESEADRIGISVGDQAVAERIRENPAFSGVGGGFDREGYRFALQSAGLNESGYEEDIRDEAARELLQGAVAGGVEVPAAYVDAIARWIAESRDVTLATVTVQDLPGGDLAPTDADLTAFYDADPTRFETPELRAITYVWMTPDSVVDNIQIDEDQLRQLYEDRAADYRQPQRVLAERLAFADMQSATDALAAIESGTTTFDALVEERGLTLEDVDQGELSRDGLDPVIADALFALEQPGLAGPVETPLGPAIYRVNAVLDATEVPLEDVRDDLVAEAGIDAARRRIDAAREDIDDLLAGGATLEEVADQTDMELGNIRWDPAAGEEQGGFGIVAYDEFRSAARAAQAGDFPELGTLSDGGLFSLRLDEVIAPIVPPLDEIRGQVEAAWRSESLRSRLFERAGELSENPVQDIMGQPETLTGIVRDATLEGAPDGLIDRIFEAAPGDIFAFEGDDQRAFVVRVDAVTEADLSTGDGAQLRQAIETQTGTELTGDLFESYGRSVQGMAGFTVNSQAVEAVQSQLGGG</sequence>
<dbReference type="PANTHER" id="PTHR47529">
    <property type="entry name" value="PEPTIDYL-PROLYL CIS-TRANS ISOMERASE D"/>
    <property type="match status" value="1"/>
</dbReference>
<dbReference type="Pfam" id="PF13624">
    <property type="entry name" value="SurA_N_3"/>
    <property type="match status" value="1"/>
</dbReference>
<evidence type="ECO:0000259" key="16">
    <source>
        <dbReference type="PROSITE" id="PS50198"/>
    </source>
</evidence>
<dbReference type="RefSeq" id="WP_092762462.1">
    <property type="nucleotide sequence ID" value="NZ_FNZQ01000003.1"/>
</dbReference>
<evidence type="ECO:0000256" key="4">
    <source>
        <dbReference type="ARBA" id="ARBA00022519"/>
    </source>
</evidence>
<protein>
    <recommendedName>
        <fullName evidence="2">Parvulin-like PPIase</fullName>
    </recommendedName>
    <alternativeName>
        <fullName evidence="9">Peptidyl-prolyl cis-trans isomerase plp</fullName>
    </alternativeName>
    <alternativeName>
        <fullName evidence="12">Periplasmic chaperone PpiD</fullName>
    </alternativeName>
    <alternativeName>
        <fullName evidence="13">Periplasmic folding chaperone</fullName>
    </alternativeName>
    <alternativeName>
        <fullName evidence="10">Rotamase plp</fullName>
    </alternativeName>
</protein>
<name>A0A1H7MUC3_9RHOB</name>
<dbReference type="SUPFAM" id="SSF109998">
    <property type="entry name" value="Triger factor/SurA peptide-binding domain-like"/>
    <property type="match status" value="1"/>
</dbReference>
<evidence type="ECO:0000256" key="8">
    <source>
        <dbReference type="ARBA" id="ARBA00023186"/>
    </source>
</evidence>
<dbReference type="SUPFAM" id="SSF54534">
    <property type="entry name" value="FKBP-like"/>
    <property type="match status" value="1"/>
</dbReference>
<dbReference type="InterPro" id="IPR052029">
    <property type="entry name" value="PpiD_chaperone"/>
</dbReference>
<gene>
    <name evidence="17" type="ORF">SAMN04488526_2070</name>
</gene>
<dbReference type="Gene3D" id="3.10.50.40">
    <property type="match status" value="1"/>
</dbReference>
<evidence type="ECO:0000256" key="10">
    <source>
        <dbReference type="ARBA" id="ARBA00031484"/>
    </source>
</evidence>
<dbReference type="InterPro" id="IPR000297">
    <property type="entry name" value="PPIase_PpiC"/>
</dbReference>
<keyword evidence="18" id="KW-1185">Reference proteome</keyword>
<keyword evidence="8" id="KW-0143">Chaperone</keyword>
<evidence type="ECO:0000256" key="11">
    <source>
        <dbReference type="ARBA" id="ARBA00038408"/>
    </source>
</evidence>
<evidence type="ECO:0000256" key="2">
    <source>
        <dbReference type="ARBA" id="ARBA00018370"/>
    </source>
</evidence>
<feature type="domain" description="PpiC" evidence="16">
    <location>
        <begin position="265"/>
        <end position="352"/>
    </location>
</feature>
<evidence type="ECO:0000313" key="17">
    <source>
        <dbReference type="EMBL" id="SEL14880.1"/>
    </source>
</evidence>
<dbReference type="AlphaFoldDB" id="A0A1H7MUC3"/>
<keyword evidence="14 17" id="KW-0413">Isomerase</keyword>
<dbReference type="STRING" id="188906.SAMN04488526_2070"/>
<evidence type="ECO:0000256" key="1">
    <source>
        <dbReference type="ARBA" id="ARBA00004382"/>
    </source>
</evidence>
<feature type="transmembrane region" description="Helical" evidence="15">
    <location>
        <begin position="12"/>
        <end position="33"/>
    </location>
</feature>
<proteinExistence type="inferred from homology"/>
<evidence type="ECO:0000256" key="3">
    <source>
        <dbReference type="ARBA" id="ARBA00022475"/>
    </source>
</evidence>
<keyword evidence="14" id="KW-0697">Rotamase</keyword>
<organism evidence="17 18">
    <name type="scientific">Jannaschia helgolandensis</name>
    <dbReference type="NCBI Taxonomy" id="188906"/>
    <lineage>
        <taxon>Bacteria</taxon>
        <taxon>Pseudomonadati</taxon>
        <taxon>Pseudomonadota</taxon>
        <taxon>Alphaproteobacteria</taxon>
        <taxon>Rhodobacterales</taxon>
        <taxon>Roseobacteraceae</taxon>
        <taxon>Jannaschia</taxon>
    </lineage>
</organism>
<dbReference type="InterPro" id="IPR046357">
    <property type="entry name" value="PPIase_dom_sf"/>
</dbReference>
<dbReference type="PROSITE" id="PS50198">
    <property type="entry name" value="PPIC_PPIASE_2"/>
    <property type="match status" value="1"/>
</dbReference>
<keyword evidence="3" id="KW-1003">Cell membrane</keyword>
<evidence type="ECO:0000256" key="12">
    <source>
        <dbReference type="ARBA" id="ARBA00040743"/>
    </source>
</evidence>
<evidence type="ECO:0000313" key="18">
    <source>
        <dbReference type="Proteomes" id="UP000199283"/>
    </source>
</evidence>
<keyword evidence="6 15" id="KW-1133">Transmembrane helix</keyword>
<comment type="subcellular location">
    <subcellularLocation>
        <location evidence="1">Cell inner membrane</location>
        <topology evidence="1">Single-pass type II membrane protein</topology>
        <orientation evidence="1">Periplasmic side</orientation>
    </subcellularLocation>
</comment>
<keyword evidence="5 15" id="KW-0812">Transmembrane</keyword>